<dbReference type="Proteomes" id="UP000178977">
    <property type="component" value="Unassembled WGS sequence"/>
</dbReference>
<sequence>MIFIDITLKMIYFEDKEVKGMNSEETRTFEPGMQARKASIPATEQCENCGGAGHVSIGCAFTEAVYGTCPACEGSGLQAVATYHMELEARMALLLARSRT</sequence>
<accession>A0A1G2LBC9</accession>
<evidence type="ECO:0000313" key="2">
    <source>
        <dbReference type="Proteomes" id="UP000178977"/>
    </source>
</evidence>
<name>A0A1G2LBC9_9BACT</name>
<protein>
    <submittedName>
        <fullName evidence="1">Uncharacterized protein</fullName>
    </submittedName>
</protein>
<organism evidence="1 2">
    <name type="scientific">Candidatus Sungbacteria bacterium RIFCSPLOWO2_01_FULL_60_25</name>
    <dbReference type="NCBI Taxonomy" id="1802281"/>
    <lineage>
        <taxon>Bacteria</taxon>
        <taxon>Candidatus Sungiibacteriota</taxon>
    </lineage>
</organism>
<dbReference type="InterPro" id="IPR036410">
    <property type="entry name" value="HSP_DnaJ_Cys-rich_dom_sf"/>
</dbReference>
<comment type="caution">
    <text evidence="1">The sequence shown here is derived from an EMBL/GenBank/DDBJ whole genome shotgun (WGS) entry which is preliminary data.</text>
</comment>
<dbReference type="STRING" id="1802281.A3A44_02295"/>
<proteinExistence type="predicted"/>
<gene>
    <name evidence="1" type="ORF">A3A44_02295</name>
</gene>
<dbReference type="Gene3D" id="1.20.1580.10">
    <property type="entry name" value="ABC transporter ATPase like domain"/>
    <property type="match status" value="1"/>
</dbReference>
<reference evidence="1 2" key="1">
    <citation type="journal article" date="2016" name="Nat. Commun.">
        <title>Thousands of microbial genomes shed light on interconnected biogeochemical processes in an aquifer system.</title>
        <authorList>
            <person name="Anantharaman K."/>
            <person name="Brown C.T."/>
            <person name="Hug L.A."/>
            <person name="Sharon I."/>
            <person name="Castelle C.J."/>
            <person name="Probst A.J."/>
            <person name="Thomas B.C."/>
            <person name="Singh A."/>
            <person name="Wilkins M.J."/>
            <person name="Karaoz U."/>
            <person name="Brodie E.L."/>
            <person name="Williams K.H."/>
            <person name="Hubbard S.S."/>
            <person name="Banfield J.F."/>
        </authorList>
    </citation>
    <scope>NUCLEOTIDE SEQUENCE [LARGE SCALE GENOMIC DNA]</scope>
</reference>
<evidence type="ECO:0000313" key="1">
    <source>
        <dbReference type="EMBL" id="OHA08900.1"/>
    </source>
</evidence>
<dbReference type="SUPFAM" id="SSF57938">
    <property type="entry name" value="DnaJ/Hsp40 cysteine-rich domain"/>
    <property type="match status" value="1"/>
</dbReference>
<dbReference type="EMBL" id="MHQT01000034">
    <property type="protein sequence ID" value="OHA08900.1"/>
    <property type="molecule type" value="Genomic_DNA"/>
</dbReference>
<dbReference type="AlphaFoldDB" id="A0A1G2LBC9"/>